<evidence type="ECO:0000313" key="2">
    <source>
        <dbReference type="EMBL" id="RMZ73319.1"/>
    </source>
</evidence>
<dbReference type="AlphaFoldDB" id="A0A3M7MG33"/>
<dbReference type="Proteomes" id="UP000265663">
    <property type="component" value="Unassembled WGS sequence"/>
</dbReference>
<protein>
    <submittedName>
        <fullName evidence="2">Uncharacterized protein</fullName>
    </submittedName>
</protein>
<evidence type="ECO:0000313" key="3">
    <source>
        <dbReference type="Proteomes" id="UP000265663"/>
    </source>
</evidence>
<feature type="transmembrane region" description="Helical" evidence="1">
    <location>
        <begin position="125"/>
        <end position="152"/>
    </location>
</feature>
<keyword evidence="1" id="KW-1133">Transmembrane helix</keyword>
<feature type="transmembrane region" description="Helical" evidence="1">
    <location>
        <begin position="87"/>
        <end position="105"/>
    </location>
</feature>
<keyword evidence="1" id="KW-0472">Membrane</keyword>
<gene>
    <name evidence="2" type="ORF">GMOD_00007819</name>
</gene>
<organism evidence="2 3">
    <name type="scientific">Pyrenophora seminiperda CCB06</name>
    <dbReference type="NCBI Taxonomy" id="1302712"/>
    <lineage>
        <taxon>Eukaryota</taxon>
        <taxon>Fungi</taxon>
        <taxon>Dikarya</taxon>
        <taxon>Ascomycota</taxon>
        <taxon>Pezizomycotina</taxon>
        <taxon>Dothideomycetes</taxon>
        <taxon>Pleosporomycetidae</taxon>
        <taxon>Pleosporales</taxon>
        <taxon>Pleosporineae</taxon>
        <taxon>Pleosporaceae</taxon>
        <taxon>Pyrenophora</taxon>
    </lineage>
</organism>
<evidence type="ECO:0000256" key="1">
    <source>
        <dbReference type="SAM" id="Phobius"/>
    </source>
</evidence>
<dbReference type="EMBL" id="KE747840">
    <property type="protein sequence ID" value="RMZ73319.1"/>
    <property type="molecule type" value="Genomic_DNA"/>
</dbReference>
<sequence length="212" mass="23778">MAQAYLEDDTKGEEHMRALASPEITTRNVETKPTTARAFTDESDAGIVHPDTWSSFNLDETKRTKLVNLPSYPYANFSSHSWYRDHLALLLLQILMAATTALYFLTTLGDVLGISSILRSRLFVIWALGFIPLASLLHLAIWYLGALVVGTWPGPGAKNWLMGDGKKWKKKSRKSLLGRTVYWTCRIGLIVGLLLFTFFLSMEVAGPQSLWP</sequence>
<feature type="transmembrane region" description="Helical" evidence="1">
    <location>
        <begin position="180"/>
        <end position="202"/>
    </location>
</feature>
<name>A0A3M7MG33_9PLEO</name>
<reference evidence="2 3" key="1">
    <citation type="journal article" date="2014" name="PLoS ONE">
        <title>De novo Genome Assembly of the Fungal Plant Pathogen Pyrenophora semeniperda.</title>
        <authorList>
            <person name="Soliai M.M."/>
            <person name="Meyer S.E."/>
            <person name="Udall J.A."/>
            <person name="Elzinga D.E."/>
            <person name="Hermansen R.A."/>
            <person name="Bodily P.M."/>
            <person name="Hart A.A."/>
            <person name="Coleman C.E."/>
        </authorList>
    </citation>
    <scope>NUCLEOTIDE SEQUENCE [LARGE SCALE GENOMIC DNA]</scope>
    <source>
        <strain evidence="2 3">CCB06</strain>
        <tissue evidence="2">Mycelium</tissue>
    </source>
</reference>
<proteinExistence type="predicted"/>
<dbReference type="OrthoDB" id="5427664at2759"/>
<keyword evidence="3" id="KW-1185">Reference proteome</keyword>
<keyword evidence="1" id="KW-0812">Transmembrane</keyword>
<accession>A0A3M7MG33</accession>